<gene>
    <name evidence="3" type="ORF">Hypma_006345</name>
</gene>
<keyword evidence="1" id="KW-1133">Transmembrane helix</keyword>
<protein>
    <recommendedName>
        <fullName evidence="2">DUF6534 domain-containing protein</fullName>
    </recommendedName>
</protein>
<proteinExistence type="predicted"/>
<dbReference type="Proteomes" id="UP000076154">
    <property type="component" value="Unassembled WGS sequence"/>
</dbReference>
<dbReference type="PANTHER" id="PTHR40465:SF1">
    <property type="entry name" value="DUF6534 DOMAIN-CONTAINING PROTEIN"/>
    <property type="match status" value="1"/>
</dbReference>
<feature type="transmembrane region" description="Helical" evidence="1">
    <location>
        <begin position="154"/>
        <end position="177"/>
    </location>
</feature>
<name>A0A369JWL2_HYPMA</name>
<evidence type="ECO:0000313" key="3">
    <source>
        <dbReference type="EMBL" id="RDB25722.1"/>
    </source>
</evidence>
<dbReference type="InterPro" id="IPR045339">
    <property type="entry name" value="DUF6534"/>
</dbReference>
<feature type="transmembrane region" description="Helical" evidence="1">
    <location>
        <begin position="114"/>
        <end position="134"/>
    </location>
</feature>
<evidence type="ECO:0000256" key="1">
    <source>
        <dbReference type="SAM" id="Phobius"/>
    </source>
</evidence>
<reference evidence="3" key="1">
    <citation type="submission" date="2018-04" db="EMBL/GenBank/DDBJ databases">
        <title>Whole genome sequencing of Hypsizygus marmoreus.</title>
        <authorList>
            <person name="Choi I.-G."/>
            <person name="Min B."/>
            <person name="Kim J.-G."/>
            <person name="Kim S."/>
            <person name="Oh Y.-L."/>
            <person name="Kong W.-S."/>
            <person name="Park H."/>
            <person name="Jeong J."/>
            <person name="Song E.-S."/>
        </authorList>
    </citation>
    <scope>NUCLEOTIDE SEQUENCE [LARGE SCALE GENOMIC DNA]</scope>
    <source>
        <strain evidence="3">51987-8</strain>
    </source>
</reference>
<evidence type="ECO:0000313" key="4">
    <source>
        <dbReference type="Proteomes" id="UP000076154"/>
    </source>
</evidence>
<sequence>MDCPPPDPPPIGSEVVLLPFTGALWGATCVQTFMYFVHYSRNDRLPLKLLVVWLWMADTVHLILTLLGVYQLTVVHYGDLAFVSTISPNFLTVVSCPVQLYFTYRIWIISGKNPLFGIVFVPLAIAQPAIYTGARSCYGNITTNKTLYGITEMLIAVWSTSAGIDVLIAASLSYYVWRFKTTLSGFRSTDKLLDRVAVLTINTGVWTALCSLFTIITITAFPSSPAFTAVAFLICPLYCNTLLANLNSRGFLRGSDDDPMGDQFRPSFNGSLAFATDELESTTRATRTTNDAFGISLGTMTSTQGPSTTDVADLKDQENKVYLRSAV</sequence>
<dbReference type="PANTHER" id="PTHR40465">
    <property type="entry name" value="CHROMOSOME 1, WHOLE GENOME SHOTGUN SEQUENCE"/>
    <property type="match status" value="1"/>
</dbReference>
<keyword evidence="4" id="KW-1185">Reference proteome</keyword>
<feature type="transmembrane region" description="Helical" evidence="1">
    <location>
        <begin position="15"/>
        <end position="37"/>
    </location>
</feature>
<keyword evidence="1" id="KW-0472">Membrane</keyword>
<feature type="transmembrane region" description="Helical" evidence="1">
    <location>
        <begin position="227"/>
        <end position="246"/>
    </location>
</feature>
<dbReference type="InParanoid" id="A0A369JWL2"/>
<feature type="transmembrane region" description="Helical" evidence="1">
    <location>
        <begin position="82"/>
        <end position="102"/>
    </location>
</feature>
<feature type="transmembrane region" description="Helical" evidence="1">
    <location>
        <begin position="198"/>
        <end position="221"/>
    </location>
</feature>
<keyword evidence="1" id="KW-0812">Transmembrane</keyword>
<dbReference type="Pfam" id="PF20152">
    <property type="entry name" value="DUF6534"/>
    <property type="match status" value="1"/>
</dbReference>
<organism evidence="3 4">
    <name type="scientific">Hypsizygus marmoreus</name>
    <name type="common">White beech mushroom</name>
    <name type="synonym">Agaricus marmoreus</name>
    <dbReference type="NCBI Taxonomy" id="39966"/>
    <lineage>
        <taxon>Eukaryota</taxon>
        <taxon>Fungi</taxon>
        <taxon>Dikarya</taxon>
        <taxon>Basidiomycota</taxon>
        <taxon>Agaricomycotina</taxon>
        <taxon>Agaricomycetes</taxon>
        <taxon>Agaricomycetidae</taxon>
        <taxon>Agaricales</taxon>
        <taxon>Tricholomatineae</taxon>
        <taxon>Lyophyllaceae</taxon>
        <taxon>Hypsizygus</taxon>
    </lineage>
</organism>
<dbReference type="OrthoDB" id="2884999at2759"/>
<comment type="caution">
    <text evidence="3">The sequence shown here is derived from an EMBL/GenBank/DDBJ whole genome shotgun (WGS) entry which is preliminary data.</text>
</comment>
<dbReference type="EMBL" id="LUEZ02000040">
    <property type="protein sequence ID" value="RDB25722.1"/>
    <property type="molecule type" value="Genomic_DNA"/>
</dbReference>
<evidence type="ECO:0000259" key="2">
    <source>
        <dbReference type="Pfam" id="PF20152"/>
    </source>
</evidence>
<dbReference type="AlphaFoldDB" id="A0A369JWL2"/>
<feature type="domain" description="DUF6534" evidence="2">
    <location>
        <begin position="161"/>
        <end position="249"/>
    </location>
</feature>
<accession>A0A369JWL2</accession>
<feature type="transmembrane region" description="Helical" evidence="1">
    <location>
        <begin position="49"/>
        <end position="70"/>
    </location>
</feature>